<evidence type="ECO:0000313" key="4">
    <source>
        <dbReference type="EMBL" id="APZ93134.1"/>
    </source>
</evidence>
<dbReference type="GO" id="GO:0016787">
    <property type="term" value="F:hydrolase activity"/>
    <property type="evidence" value="ECO:0007669"/>
    <property type="project" value="UniProtKB-KW"/>
</dbReference>
<dbReference type="InterPro" id="IPR015797">
    <property type="entry name" value="NUDIX_hydrolase-like_dom_sf"/>
</dbReference>
<protein>
    <submittedName>
        <fullName evidence="4">Bifunctional nicotinamide mononucleotide adenylyltransferase/ADP-ribose pyrophosphatase</fullName>
    </submittedName>
</protein>
<dbReference type="Proteomes" id="UP000187735">
    <property type="component" value="Chromosome"/>
</dbReference>
<dbReference type="InterPro" id="IPR020084">
    <property type="entry name" value="NUDIX_hydrolase_CS"/>
</dbReference>
<gene>
    <name evidence="4" type="ORF">Fuma_02750</name>
</gene>
<dbReference type="Gene3D" id="3.90.79.10">
    <property type="entry name" value="Nucleoside Triphosphate Pyrophosphohydrolase"/>
    <property type="match status" value="1"/>
</dbReference>
<organism evidence="4 5">
    <name type="scientific">Fuerstiella marisgermanici</name>
    <dbReference type="NCBI Taxonomy" id="1891926"/>
    <lineage>
        <taxon>Bacteria</taxon>
        <taxon>Pseudomonadati</taxon>
        <taxon>Planctomycetota</taxon>
        <taxon>Planctomycetia</taxon>
        <taxon>Planctomycetales</taxon>
        <taxon>Planctomycetaceae</taxon>
        <taxon>Fuerstiella</taxon>
    </lineage>
</organism>
<dbReference type="PROSITE" id="PS51462">
    <property type="entry name" value="NUDIX"/>
    <property type="match status" value="1"/>
</dbReference>
<dbReference type="SUPFAM" id="SSF55811">
    <property type="entry name" value="Nudix"/>
    <property type="match status" value="1"/>
</dbReference>
<dbReference type="PRINTS" id="PR00502">
    <property type="entry name" value="NUDIXFAMILY"/>
</dbReference>
<dbReference type="KEGG" id="fmr:Fuma_02750"/>
<dbReference type="CDD" id="cd04681">
    <property type="entry name" value="NUDIX_Hydrolase"/>
    <property type="match status" value="1"/>
</dbReference>
<dbReference type="GO" id="GO:0016779">
    <property type="term" value="F:nucleotidyltransferase activity"/>
    <property type="evidence" value="ECO:0007669"/>
    <property type="project" value="UniProtKB-KW"/>
</dbReference>
<reference evidence="4 5" key="1">
    <citation type="journal article" date="2016" name="Front. Microbiol.">
        <title>Fuerstia marisgermanicae gen. nov., sp. nov., an Unusual Member of the Phylum Planctomycetes from the German Wadden Sea.</title>
        <authorList>
            <person name="Kohn T."/>
            <person name="Heuer A."/>
            <person name="Jogler M."/>
            <person name="Vollmers J."/>
            <person name="Boedeker C."/>
            <person name="Bunk B."/>
            <person name="Rast P."/>
            <person name="Borchert D."/>
            <person name="Glockner I."/>
            <person name="Freese H.M."/>
            <person name="Klenk H.P."/>
            <person name="Overmann J."/>
            <person name="Kaster A.K."/>
            <person name="Rohde M."/>
            <person name="Wiegand S."/>
            <person name="Jogler C."/>
        </authorList>
    </citation>
    <scope>NUCLEOTIDE SEQUENCE [LARGE SCALE GENOMIC DNA]</scope>
    <source>
        <strain evidence="4 5">NH11</strain>
    </source>
</reference>
<comment type="similarity">
    <text evidence="2">Belongs to the Nudix hydrolase family.</text>
</comment>
<dbReference type="PROSITE" id="PS00893">
    <property type="entry name" value="NUDIX_BOX"/>
    <property type="match status" value="1"/>
</dbReference>
<dbReference type="STRING" id="1891926.Fuma_02750"/>
<dbReference type="Pfam" id="PF00293">
    <property type="entry name" value="NUDIX"/>
    <property type="match status" value="1"/>
</dbReference>
<dbReference type="PANTHER" id="PTHR43736">
    <property type="entry name" value="ADP-RIBOSE PYROPHOSPHATASE"/>
    <property type="match status" value="1"/>
</dbReference>
<proteinExistence type="inferred from homology"/>
<keyword evidence="4" id="KW-0548">Nucleotidyltransferase</keyword>
<dbReference type="InterPro" id="IPR000086">
    <property type="entry name" value="NUDIX_hydrolase_dom"/>
</dbReference>
<dbReference type="AlphaFoldDB" id="A0A1P8WGF9"/>
<dbReference type="EMBL" id="CP017641">
    <property type="protein sequence ID" value="APZ93134.1"/>
    <property type="molecule type" value="Genomic_DNA"/>
</dbReference>
<evidence type="ECO:0000259" key="3">
    <source>
        <dbReference type="PROSITE" id="PS51462"/>
    </source>
</evidence>
<dbReference type="InterPro" id="IPR020476">
    <property type="entry name" value="Nudix_hydrolase"/>
</dbReference>
<evidence type="ECO:0000313" key="5">
    <source>
        <dbReference type="Proteomes" id="UP000187735"/>
    </source>
</evidence>
<keyword evidence="5" id="KW-1185">Reference proteome</keyword>
<evidence type="ECO:0000256" key="2">
    <source>
        <dbReference type="RuleBase" id="RU003476"/>
    </source>
</evidence>
<accession>A0A1P8WGF9</accession>
<dbReference type="PANTHER" id="PTHR43736:SF1">
    <property type="entry name" value="DIHYDRONEOPTERIN TRIPHOSPHATE DIPHOSPHATASE"/>
    <property type="match status" value="1"/>
</dbReference>
<sequence length="167" mass="18210">MCAAARSAEQGNPFSCAACGYTHYFSPFTAVGALIVDEQEQMLFIVRGKDPGKGKLGLPGGFVDAGEMAEQALVREIREEVGLEIVRYEFLASFPNSYAFSGVICPVTDLFFVAHVASLSNFQLQEGEIDDWKLLPVANVGPQDLAFDTHWKAIQAYAGQRNGEPRT</sequence>
<keyword evidence="1 2" id="KW-0378">Hydrolase</keyword>
<keyword evidence="4" id="KW-0808">Transferase</keyword>
<name>A0A1P8WGF9_9PLAN</name>
<feature type="domain" description="Nudix hydrolase" evidence="3">
    <location>
        <begin position="26"/>
        <end position="158"/>
    </location>
</feature>
<evidence type="ECO:0000256" key="1">
    <source>
        <dbReference type="ARBA" id="ARBA00022801"/>
    </source>
</evidence>